<dbReference type="CDD" id="cd05233">
    <property type="entry name" value="SDR_c"/>
    <property type="match status" value="1"/>
</dbReference>
<organism evidence="2 3">
    <name type="scientific">Rhodothermus profundi</name>
    <dbReference type="NCBI Taxonomy" id="633813"/>
    <lineage>
        <taxon>Bacteria</taxon>
        <taxon>Pseudomonadati</taxon>
        <taxon>Rhodothermota</taxon>
        <taxon>Rhodothermia</taxon>
        <taxon>Rhodothermales</taxon>
        <taxon>Rhodothermaceae</taxon>
        <taxon>Rhodothermus</taxon>
    </lineage>
</organism>
<keyword evidence="3" id="KW-1185">Reference proteome</keyword>
<dbReference type="GO" id="GO:0030497">
    <property type="term" value="P:fatty acid elongation"/>
    <property type="evidence" value="ECO:0007669"/>
    <property type="project" value="TreeGrafter"/>
</dbReference>
<dbReference type="RefSeq" id="WP_072715874.1">
    <property type="nucleotide sequence ID" value="NZ_FRAU01000006.1"/>
</dbReference>
<dbReference type="EMBL" id="FRAU01000006">
    <property type="protein sequence ID" value="SHK81153.1"/>
    <property type="molecule type" value="Genomic_DNA"/>
</dbReference>
<dbReference type="Proteomes" id="UP000185812">
    <property type="component" value="Unassembled WGS sequence"/>
</dbReference>
<dbReference type="FunFam" id="3.40.50.720:FF:000084">
    <property type="entry name" value="Short-chain dehydrogenase reductase"/>
    <property type="match status" value="1"/>
</dbReference>
<name>A0A1M6VI18_9BACT</name>
<dbReference type="STRING" id="633813.SAMN04488087_2046"/>
<evidence type="ECO:0000313" key="2">
    <source>
        <dbReference type="EMBL" id="SHK81153.1"/>
    </source>
</evidence>
<gene>
    <name evidence="2" type="ORF">SAMN04488087_2046</name>
</gene>
<dbReference type="PANTHER" id="PTHR42760">
    <property type="entry name" value="SHORT-CHAIN DEHYDROGENASES/REDUCTASES FAMILY MEMBER"/>
    <property type="match status" value="1"/>
</dbReference>
<accession>A0A1M6VI18</accession>
<evidence type="ECO:0000313" key="3">
    <source>
        <dbReference type="Proteomes" id="UP000185812"/>
    </source>
</evidence>
<dbReference type="OrthoDB" id="9804104at2"/>
<proteinExistence type="inferred from homology"/>
<reference evidence="3" key="1">
    <citation type="submission" date="2016-11" db="EMBL/GenBank/DDBJ databases">
        <authorList>
            <person name="Varghese N."/>
            <person name="Submissions S."/>
        </authorList>
    </citation>
    <scope>NUCLEOTIDE SEQUENCE [LARGE SCALE GENOMIC DNA]</scope>
    <source>
        <strain evidence="3">DSM 22212</strain>
    </source>
</reference>
<dbReference type="GO" id="GO:0016616">
    <property type="term" value="F:oxidoreductase activity, acting on the CH-OH group of donors, NAD or NADP as acceptor"/>
    <property type="evidence" value="ECO:0007669"/>
    <property type="project" value="TreeGrafter"/>
</dbReference>
<dbReference type="Gene3D" id="3.40.50.720">
    <property type="entry name" value="NAD(P)-binding Rossmann-like Domain"/>
    <property type="match status" value="1"/>
</dbReference>
<dbReference type="PANTHER" id="PTHR42760:SF40">
    <property type="entry name" value="3-OXOACYL-[ACYL-CARRIER-PROTEIN] REDUCTASE, CHLOROPLASTIC"/>
    <property type="match status" value="1"/>
</dbReference>
<dbReference type="InterPro" id="IPR002347">
    <property type="entry name" value="SDR_fam"/>
</dbReference>
<comment type="similarity">
    <text evidence="1">Belongs to the short-chain dehydrogenases/reductases (SDR) family.</text>
</comment>
<dbReference type="AlphaFoldDB" id="A0A1M6VI18"/>
<dbReference type="PRINTS" id="PR00080">
    <property type="entry name" value="SDRFAMILY"/>
</dbReference>
<sequence length="256" mass="26883">MALTIDLSGRVALVTGASRGIGQALAEGLAQAGATVAVHYHQNREAAEALAARLGRGARAFGADLSDVAACCQLFDAVLATYGRLDVLVNNAGIALGAELDAPLEAWEEVWERTMAVNLRAPELLCRLAIQQFLKQGGGRIINIASRAAFRGDTPEYMAYAASKGGLVALTRSIARNPQLGRAGIRAFVVAPGFTRTDMAQDFIDRYGPEIALGDIALERLTEPEDLAPIVVLLASGLADHATGCTIDVNAGSYVH</sequence>
<dbReference type="PRINTS" id="PR00081">
    <property type="entry name" value="GDHRDH"/>
</dbReference>
<dbReference type="Pfam" id="PF13561">
    <property type="entry name" value="adh_short_C2"/>
    <property type="match status" value="1"/>
</dbReference>
<dbReference type="SUPFAM" id="SSF51735">
    <property type="entry name" value="NAD(P)-binding Rossmann-fold domains"/>
    <property type="match status" value="1"/>
</dbReference>
<evidence type="ECO:0000256" key="1">
    <source>
        <dbReference type="ARBA" id="ARBA00006484"/>
    </source>
</evidence>
<dbReference type="InterPro" id="IPR036291">
    <property type="entry name" value="NAD(P)-bd_dom_sf"/>
</dbReference>
<protein>
    <submittedName>
        <fullName evidence="2">NAD(P)-dependent dehydrogenase, short-chain alcohol dehydrogenase family</fullName>
    </submittedName>
</protein>